<name>A0A4U2Z1D9_9BACI</name>
<dbReference type="EMBL" id="SZPU01000058">
    <property type="protein sequence ID" value="TKI66441.1"/>
    <property type="molecule type" value="Genomic_DNA"/>
</dbReference>
<dbReference type="Proteomes" id="UP000308744">
    <property type="component" value="Unassembled WGS sequence"/>
</dbReference>
<comment type="caution">
    <text evidence="1">The sequence shown here is derived from an EMBL/GenBank/DDBJ whole genome shotgun (WGS) entry which is preliminary data.</text>
</comment>
<organism evidence="1 2">
    <name type="scientific">Lysinibacillus mangiferihumi</name>
    <dbReference type="NCBI Taxonomy" id="1130819"/>
    <lineage>
        <taxon>Bacteria</taxon>
        <taxon>Bacillati</taxon>
        <taxon>Bacillota</taxon>
        <taxon>Bacilli</taxon>
        <taxon>Bacillales</taxon>
        <taxon>Bacillaceae</taxon>
        <taxon>Lysinibacillus</taxon>
    </lineage>
</organism>
<accession>A0A4U2Z1D9</accession>
<sequence length="148" mass="17457">MLKNEWNEEEIKKFEMENPELLNNDLVISFLRIPINKEMYMKTISNPTPENMKELDILFKHFYFKIRFISHISTTLKFNSINYDKRLKVIQSRFTSTLNAPINTDGGEETFLDLLAAEESYLILDEIVLEDEINEHVTCPLMNDALYS</sequence>
<dbReference type="AlphaFoldDB" id="A0A4U2Z1D9"/>
<reference evidence="1 2" key="1">
    <citation type="submission" date="2019-04" db="EMBL/GenBank/DDBJ databases">
        <title>Lysinibacillus genome sequencing.</title>
        <authorList>
            <person name="Dunlap C."/>
        </authorList>
    </citation>
    <scope>NUCLEOTIDE SEQUENCE [LARGE SCALE GENOMIC DNA]</scope>
    <source>
        <strain evidence="1 2">CCTCC AB 2010389</strain>
    </source>
</reference>
<evidence type="ECO:0000313" key="2">
    <source>
        <dbReference type="Proteomes" id="UP000308744"/>
    </source>
</evidence>
<keyword evidence="2" id="KW-1185">Reference proteome</keyword>
<proteinExistence type="predicted"/>
<protein>
    <submittedName>
        <fullName evidence="1">Uncharacterized protein</fullName>
    </submittedName>
</protein>
<feature type="non-terminal residue" evidence="1">
    <location>
        <position position="148"/>
    </location>
</feature>
<gene>
    <name evidence="1" type="ORF">FC756_15090</name>
</gene>
<evidence type="ECO:0000313" key="1">
    <source>
        <dbReference type="EMBL" id="TKI66441.1"/>
    </source>
</evidence>